<feature type="region of interest" description="Disordered" evidence="6">
    <location>
        <begin position="28"/>
        <end position="59"/>
    </location>
</feature>
<keyword evidence="5 7" id="KW-0472">Membrane</keyword>
<organism evidence="8 9">
    <name type="scientific">Ranitomeya imitator</name>
    <name type="common">mimic poison frog</name>
    <dbReference type="NCBI Taxonomy" id="111125"/>
    <lineage>
        <taxon>Eukaryota</taxon>
        <taxon>Metazoa</taxon>
        <taxon>Chordata</taxon>
        <taxon>Craniata</taxon>
        <taxon>Vertebrata</taxon>
        <taxon>Euteleostomi</taxon>
        <taxon>Amphibia</taxon>
        <taxon>Batrachia</taxon>
        <taxon>Anura</taxon>
        <taxon>Neobatrachia</taxon>
        <taxon>Hyloidea</taxon>
        <taxon>Dendrobatidae</taxon>
        <taxon>Dendrobatinae</taxon>
        <taxon>Ranitomeya</taxon>
    </lineage>
</organism>
<evidence type="ECO:0000256" key="4">
    <source>
        <dbReference type="ARBA" id="ARBA00023128"/>
    </source>
</evidence>
<dbReference type="Pfam" id="PF07114">
    <property type="entry name" value="TMEM126"/>
    <property type="match status" value="1"/>
</dbReference>
<keyword evidence="4" id="KW-0496">Mitochondrion</keyword>
<feature type="non-terminal residue" evidence="8">
    <location>
        <position position="168"/>
    </location>
</feature>
<name>A0ABN9LL17_9NEOB</name>
<protein>
    <submittedName>
        <fullName evidence="8">Uncharacterized protein</fullName>
    </submittedName>
</protein>
<accession>A0ABN9LL17</accession>
<gene>
    <name evidence="8" type="ORF">RIMI_LOCUS10531172</name>
</gene>
<evidence type="ECO:0000256" key="6">
    <source>
        <dbReference type="SAM" id="MobiDB-lite"/>
    </source>
</evidence>
<reference evidence="8" key="1">
    <citation type="submission" date="2023-07" db="EMBL/GenBank/DDBJ databases">
        <authorList>
            <person name="Stuckert A."/>
        </authorList>
    </citation>
    <scope>NUCLEOTIDE SEQUENCE</scope>
</reference>
<feature type="transmembrane region" description="Helical" evidence="7">
    <location>
        <begin position="134"/>
        <end position="158"/>
    </location>
</feature>
<evidence type="ECO:0000256" key="3">
    <source>
        <dbReference type="ARBA" id="ARBA00022989"/>
    </source>
</evidence>
<feature type="non-terminal residue" evidence="8">
    <location>
        <position position="1"/>
    </location>
</feature>
<dbReference type="PANTHER" id="PTHR16296">
    <property type="entry name" value="UNCHARACTERIZED HYPOTHALAMUS PROTEIN HT007"/>
    <property type="match status" value="1"/>
</dbReference>
<comment type="subcellular location">
    <subcellularLocation>
        <location evidence="1">Mitochondrion membrane</location>
        <topology evidence="1">Multi-pass membrane protein</topology>
    </subcellularLocation>
</comment>
<sequence length="168" mass="18258">HVRCAHTPEPRLQLGLVQASAWSHDSAAASRDGQDGCAHAGSTGVKVKSGGGLPSGRRVGLQHEESFGHNRATMGHPESPQSEFSKFLDVRLSELPAVDRKYFKYGSLLIGLSAATSGFLSSQVFRQTMKVRRGFLISSFIVTSLPLFQTTFIYQLAIPNTIMSDDLH</sequence>
<evidence type="ECO:0000313" key="8">
    <source>
        <dbReference type="EMBL" id="CAJ0944677.1"/>
    </source>
</evidence>
<dbReference type="PANTHER" id="PTHR16296:SF2">
    <property type="entry name" value="TRANSMEMBRANE PROTEIN 126A"/>
    <property type="match status" value="1"/>
</dbReference>
<evidence type="ECO:0000313" key="9">
    <source>
        <dbReference type="Proteomes" id="UP001176940"/>
    </source>
</evidence>
<keyword evidence="9" id="KW-1185">Reference proteome</keyword>
<keyword evidence="2 7" id="KW-0812">Transmembrane</keyword>
<dbReference type="EMBL" id="CAUEEQ010022842">
    <property type="protein sequence ID" value="CAJ0944677.1"/>
    <property type="molecule type" value="Genomic_DNA"/>
</dbReference>
<evidence type="ECO:0000256" key="7">
    <source>
        <dbReference type="SAM" id="Phobius"/>
    </source>
</evidence>
<proteinExistence type="predicted"/>
<keyword evidence="3 7" id="KW-1133">Transmembrane helix</keyword>
<evidence type="ECO:0000256" key="1">
    <source>
        <dbReference type="ARBA" id="ARBA00004225"/>
    </source>
</evidence>
<dbReference type="InterPro" id="IPR009801">
    <property type="entry name" value="TMEM126"/>
</dbReference>
<evidence type="ECO:0000256" key="2">
    <source>
        <dbReference type="ARBA" id="ARBA00022692"/>
    </source>
</evidence>
<evidence type="ECO:0000256" key="5">
    <source>
        <dbReference type="ARBA" id="ARBA00023136"/>
    </source>
</evidence>
<dbReference type="Proteomes" id="UP001176940">
    <property type="component" value="Unassembled WGS sequence"/>
</dbReference>
<comment type="caution">
    <text evidence="8">The sequence shown here is derived from an EMBL/GenBank/DDBJ whole genome shotgun (WGS) entry which is preliminary data.</text>
</comment>